<keyword evidence="5" id="KW-0804">Transcription</keyword>
<dbReference type="InterPro" id="IPR013767">
    <property type="entry name" value="PAS_fold"/>
</dbReference>
<dbReference type="CDD" id="cd19733">
    <property type="entry name" value="bHLH-PAS_trachealess_like"/>
    <property type="match status" value="1"/>
</dbReference>
<feature type="domain" description="PAS" evidence="8">
    <location>
        <begin position="347"/>
        <end position="394"/>
    </location>
</feature>
<dbReference type="PROSITE" id="PS50112">
    <property type="entry name" value="PAS"/>
    <property type="match status" value="2"/>
</dbReference>
<feature type="region of interest" description="Disordered" evidence="7">
    <location>
        <begin position="844"/>
        <end position="866"/>
    </location>
</feature>
<dbReference type="InterPro" id="IPR000014">
    <property type="entry name" value="PAS"/>
</dbReference>
<dbReference type="FunFam" id="4.10.280.10:FF:000007">
    <property type="entry name" value="single-minded homolog 1 isoform X1"/>
    <property type="match status" value="1"/>
</dbReference>
<dbReference type="GO" id="GO:0000981">
    <property type="term" value="F:DNA-binding transcription factor activity, RNA polymerase II-specific"/>
    <property type="evidence" value="ECO:0007669"/>
    <property type="project" value="TreeGrafter"/>
</dbReference>
<feature type="region of interest" description="Disordered" evidence="7">
    <location>
        <begin position="457"/>
        <end position="502"/>
    </location>
</feature>
<name>A0A8T0FPR7_ARGBR</name>
<dbReference type="PANTHER" id="PTHR23043">
    <property type="entry name" value="HYPOXIA-INDUCIBLE FACTOR 1 ALPHA"/>
    <property type="match status" value="1"/>
</dbReference>
<dbReference type="PANTHER" id="PTHR23043:SF26">
    <property type="entry name" value="PROTEIN TRACHEALESS"/>
    <property type="match status" value="1"/>
</dbReference>
<evidence type="ECO:0000256" key="3">
    <source>
        <dbReference type="ARBA" id="ARBA00023015"/>
    </source>
</evidence>
<dbReference type="GO" id="GO:0045944">
    <property type="term" value="P:positive regulation of transcription by RNA polymerase II"/>
    <property type="evidence" value="ECO:0007669"/>
    <property type="project" value="UniProtKB-ARBA"/>
</dbReference>
<feature type="domain" description="BHLH" evidence="9">
    <location>
        <begin position="50"/>
        <end position="103"/>
    </location>
</feature>
<evidence type="ECO:0000256" key="5">
    <source>
        <dbReference type="ARBA" id="ARBA00023163"/>
    </source>
</evidence>
<dbReference type="InterPro" id="IPR013655">
    <property type="entry name" value="PAS_fold_3"/>
</dbReference>
<dbReference type="SUPFAM" id="SSF47459">
    <property type="entry name" value="HLH, helix-loop-helix DNA-binding domain"/>
    <property type="match status" value="1"/>
</dbReference>
<dbReference type="InterPro" id="IPR035965">
    <property type="entry name" value="PAS-like_dom_sf"/>
</dbReference>
<evidence type="ECO:0000256" key="7">
    <source>
        <dbReference type="SAM" id="MobiDB-lite"/>
    </source>
</evidence>
<evidence type="ECO:0000256" key="6">
    <source>
        <dbReference type="ARBA" id="ARBA00023242"/>
    </source>
</evidence>
<keyword evidence="2" id="KW-0677">Repeat</keyword>
<feature type="region of interest" description="Disordered" evidence="7">
    <location>
        <begin position="879"/>
        <end position="903"/>
    </location>
</feature>
<keyword evidence="4" id="KW-0238">DNA-binding</keyword>
<proteinExistence type="predicted"/>
<feature type="compositionally biased region" description="Low complexity" evidence="7">
    <location>
        <begin position="853"/>
        <end position="866"/>
    </location>
</feature>
<dbReference type="FunFam" id="3.30.450.20:FF:000025">
    <property type="entry name" value="Neuronal PAS domain protein 3 isoform 1"/>
    <property type="match status" value="1"/>
</dbReference>
<evidence type="ECO:0000259" key="8">
    <source>
        <dbReference type="PROSITE" id="PS50112"/>
    </source>
</evidence>
<dbReference type="Pfam" id="PF23171">
    <property type="entry name" value="bHLH_HIF1A"/>
    <property type="match status" value="1"/>
</dbReference>
<keyword evidence="11" id="KW-1185">Reference proteome</keyword>
<evidence type="ECO:0000259" key="9">
    <source>
        <dbReference type="PROSITE" id="PS50888"/>
    </source>
</evidence>
<feature type="domain" description="PAS" evidence="8">
    <location>
        <begin position="142"/>
        <end position="212"/>
    </location>
</feature>
<dbReference type="Gene3D" id="3.30.450.20">
    <property type="entry name" value="PAS domain"/>
    <property type="match status" value="2"/>
</dbReference>
<comment type="subcellular location">
    <subcellularLocation>
        <location evidence="1">Nucleus</location>
    </subcellularLocation>
</comment>
<dbReference type="Proteomes" id="UP000807504">
    <property type="component" value="Unassembled WGS sequence"/>
</dbReference>
<dbReference type="Gene3D" id="4.10.280.10">
    <property type="entry name" value="Helix-loop-helix DNA-binding domain"/>
    <property type="match status" value="1"/>
</dbReference>
<dbReference type="Pfam" id="PF00989">
    <property type="entry name" value="PAS"/>
    <property type="match status" value="1"/>
</dbReference>
<feature type="region of interest" description="Disordered" evidence="7">
    <location>
        <begin position="665"/>
        <end position="684"/>
    </location>
</feature>
<dbReference type="GO" id="GO:0046983">
    <property type="term" value="F:protein dimerization activity"/>
    <property type="evidence" value="ECO:0007669"/>
    <property type="project" value="InterPro"/>
</dbReference>
<dbReference type="GO" id="GO:0000977">
    <property type="term" value="F:RNA polymerase II transcription regulatory region sequence-specific DNA binding"/>
    <property type="evidence" value="ECO:0007669"/>
    <property type="project" value="TreeGrafter"/>
</dbReference>
<sequence length="903" mass="98650">MLMLRHHPQHGAPTLGDPHHLSGPPVDLSGHYAAFAAGQPPFTHSCILEMRKEKSRDAARSRRGKENYEFYELAKLLPLPAAITTQLDKASIIRLSISYLKLRDFIQHGDPPWNRETPAHSKVKGGSLRSRSTSSIAMDIFEQHQGTHILQSLDGFAFALSADGRFLYISETVSIYLGLSQVEMTGSSVFDYIHQQDHAELAEQLGINLAQSQSQNMASSPGSVASDDGSSSSAPGVSTPNLDRPLPVMTMNSNTLYKGMDRSFCVRMKSTLTKRGCHFKSSGYRVVLVLSHMRPHYSFGGHAGRGKQGAVNVMGMVAMAIALPPPSINEVRLESDMFVTRLTFEFRVAHCEPRVSDLLDYTAEELTGKNMYTLCHGQDVQKLRKCHIDLINKGQVMSGYYRLMNKSGGYTWMQTCATVICNSKNSDEQSIICVNYVLSGIEYEHCILDCSQMPNSGNLKPDDPGNSERESSPDADTRDENSSRDGTPKPAPTTSGDGKMSIQVESSTVNLNGFEMEPKQLDLSVDMARYPESKHSNHHVCIDGQTHSRVKKRRLLSNGQQHHHIILGDPTTDRKSPPDSNNNVLSSLANATSPLDNGVDRVTPDRTGSHRSSTPPSAGDLGNDKIDRPWKRSPSNSASTRTAYNSSSGSAMSVKELEDVMNKHLPSSSTQDSQDLGKGQQQRSTIQWIGAPQTTLPASSLLRQIYVNRESVIRSGTHISRPTYYESQGPLPTPPGSGSNEPYPDQNQFMLPSKMAAESYGVIAAGYSTAPVTVTSYMDTYSAMTPPASVSPRDKFHPGISDTAAFSEAAAAAAAAAIPHMHHYVSDGALQHLPLKPQVFVHPGSLDPATYGHSHSQQSLSPEQQQQLYAHHASGFHLYHPSSSSKTSHHTANGTSWYSQPNT</sequence>
<accession>A0A8T0FPR7</accession>
<feature type="region of interest" description="Disordered" evidence="7">
    <location>
        <begin position="212"/>
        <end position="245"/>
    </location>
</feature>
<feature type="compositionally biased region" description="Basic and acidic residues" evidence="7">
    <location>
        <begin position="598"/>
        <end position="608"/>
    </location>
</feature>
<dbReference type="CDD" id="cd00130">
    <property type="entry name" value="PAS"/>
    <property type="match status" value="2"/>
</dbReference>
<feature type="compositionally biased region" description="Basic and acidic residues" evidence="7">
    <location>
        <begin position="460"/>
        <end position="487"/>
    </location>
</feature>
<feature type="region of interest" description="Disordered" evidence="7">
    <location>
        <begin position="1"/>
        <end position="23"/>
    </location>
</feature>
<evidence type="ECO:0000256" key="4">
    <source>
        <dbReference type="ARBA" id="ARBA00023125"/>
    </source>
</evidence>
<evidence type="ECO:0000313" key="10">
    <source>
        <dbReference type="EMBL" id="KAF8793174.1"/>
    </source>
</evidence>
<feature type="compositionally biased region" description="Low complexity" evidence="7">
    <location>
        <begin position="580"/>
        <end position="593"/>
    </location>
</feature>
<evidence type="ECO:0000256" key="2">
    <source>
        <dbReference type="ARBA" id="ARBA00022737"/>
    </source>
</evidence>
<dbReference type="PROSITE" id="PS50888">
    <property type="entry name" value="BHLH"/>
    <property type="match status" value="1"/>
</dbReference>
<reference evidence="10" key="1">
    <citation type="journal article" date="2020" name="bioRxiv">
        <title>Chromosome-level reference genome of the European wasp spider Argiope bruennichi: a resource for studies on range expansion and evolutionary adaptation.</title>
        <authorList>
            <person name="Sheffer M.M."/>
            <person name="Hoppe A."/>
            <person name="Krehenwinkel H."/>
            <person name="Uhl G."/>
            <person name="Kuss A.W."/>
            <person name="Jensen L."/>
            <person name="Jensen C."/>
            <person name="Gillespie R.G."/>
            <person name="Hoff K.J."/>
            <person name="Prost S."/>
        </authorList>
    </citation>
    <scope>NUCLEOTIDE SEQUENCE</scope>
</reference>
<dbReference type="FunFam" id="3.30.450.20:FF:000054">
    <property type="entry name" value="Trachealess, isoform D"/>
    <property type="match status" value="1"/>
</dbReference>
<keyword evidence="3" id="KW-0805">Transcription regulation</keyword>
<feature type="compositionally biased region" description="Low complexity" evidence="7">
    <location>
        <begin position="218"/>
        <end position="238"/>
    </location>
</feature>
<dbReference type="AlphaFoldDB" id="A0A8T0FPR7"/>
<reference evidence="10" key="2">
    <citation type="submission" date="2020-06" db="EMBL/GenBank/DDBJ databases">
        <authorList>
            <person name="Sheffer M."/>
        </authorList>
    </citation>
    <scope>NUCLEOTIDE SEQUENCE</scope>
</reference>
<evidence type="ECO:0000256" key="1">
    <source>
        <dbReference type="ARBA" id="ARBA00004123"/>
    </source>
</evidence>
<protein>
    <submittedName>
        <fullName evidence="10">Protein trachealess like protein</fullName>
    </submittedName>
</protein>
<keyword evidence="6" id="KW-0539">Nucleus</keyword>
<dbReference type="InterPro" id="IPR011598">
    <property type="entry name" value="bHLH_dom"/>
</dbReference>
<dbReference type="Pfam" id="PF08447">
    <property type="entry name" value="PAS_3"/>
    <property type="match status" value="1"/>
</dbReference>
<dbReference type="SMART" id="SM00091">
    <property type="entry name" value="PAS"/>
    <property type="match status" value="2"/>
</dbReference>
<gene>
    <name evidence="10" type="ORF">HNY73_004691</name>
</gene>
<evidence type="ECO:0000313" key="11">
    <source>
        <dbReference type="Proteomes" id="UP000807504"/>
    </source>
</evidence>
<feature type="compositionally biased region" description="Polar residues" evidence="7">
    <location>
        <begin position="892"/>
        <end position="903"/>
    </location>
</feature>
<feature type="compositionally biased region" description="Polar residues" evidence="7">
    <location>
        <begin position="633"/>
        <end position="651"/>
    </location>
</feature>
<feature type="region of interest" description="Disordered" evidence="7">
    <location>
        <begin position="558"/>
        <end position="652"/>
    </location>
</feature>
<dbReference type="SMART" id="SM00353">
    <property type="entry name" value="HLH"/>
    <property type="match status" value="1"/>
</dbReference>
<dbReference type="InterPro" id="IPR036638">
    <property type="entry name" value="HLH_DNA-bd_sf"/>
</dbReference>
<organism evidence="10 11">
    <name type="scientific">Argiope bruennichi</name>
    <name type="common">Wasp spider</name>
    <name type="synonym">Aranea bruennichi</name>
    <dbReference type="NCBI Taxonomy" id="94029"/>
    <lineage>
        <taxon>Eukaryota</taxon>
        <taxon>Metazoa</taxon>
        <taxon>Ecdysozoa</taxon>
        <taxon>Arthropoda</taxon>
        <taxon>Chelicerata</taxon>
        <taxon>Arachnida</taxon>
        <taxon>Araneae</taxon>
        <taxon>Araneomorphae</taxon>
        <taxon>Entelegynae</taxon>
        <taxon>Araneoidea</taxon>
        <taxon>Araneidae</taxon>
        <taxon>Argiope</taxon>
    </lineage>
</organism>
<dbReference type="GO" id="GO:0005634">
    <property type="term" value="C:nucleus"/>
    <property type="evidence" value="ECO:0007669"/>
    <property type="project" value="UniProtKB-SubCell"/>
</dbReference>
<comment type="caution">
    <text evidence="10">The sequence shown here is derived from an EMBL/GenBank/DDBJ whole genome shotgun (WGS) entry which is preliminary data.</text>
</comment>
<dbReference type="EMBL" id="JABXBU010000003">
    <property type="protein sequence ID" value="KAF8793174.1"/>
    <property type="molecule type" value="Genomic_DNA"/>
</dbReference>
<dbReference type="SUPFAM" id="SSF55785">
    <property type="entry name" value="PYP-like sensor domain (PAS domain)"/>
    <property type="match status" value="2"/>
</dbReference>
<feature type="region of interest" description="Disordered" evidence="7">
    <location>
        <begin position="718"/>
        <end position="741"/>
    </location>
</feature>